<dbReference type="Proteomes" id="UP000292052">
    <property type="component" value="Unassembled WGS sequence"/>
</dbReference>
<dbReference type="AlphaFoldDB" id="A0A482VKY7"/>
<comment type="caution">
    <text evidence="3">The sequence shown here is derived from an EMBL/GenBank/DDBJ whole genome shotgun (WGS) entry which is preliminary data.</text>
</comment>
<feature type="compositionally biased region" description="Basic and acidic residues" evidence="1">
    <location>
        <begin position="140"/>
        <end position="154"/>
    </location>
</feature>
<evidence type="ECO:0000313" key="3">
    <source>
        <dbReference type="EMBL" id="RZC33440.1"/>
    </source>
</evidence>
<keyword evidence="4" id="KW-1185">Reference proteome</keyword>
<feature type="signal peptide" evidence="2">
    <location>
        <begin position="1"/>
        <end position="22"/>
    </location>
</feature>
<evidence type="ECO:0000256" key="1">
    <source>
        <dbReference type="SAM" id="MobiDB-lite"/>
    </source>
</evidence>
<accession>A0A482VKY7</accession>
<gene>
    <name evidence="3" type="ORF">BDFB_011957</name>
</gene>
<name>A0A482VKY7_ASBVE</name>
<proteinExistence type="predicted"/>
<dbReference type="EMBL" id="QDEB01088810">
    <property type="protein sequence ID" value="RZC33440.1"/>
    <property type="molecule type" value="Genomic_DNA"/>
</dbReference>
<evidence type="ECO:0000256" key="2">
    <source>
        <dbReference type="SAM" id="SignalP"/>
    </source>
</evidence>
<dbReference type="STRING" id="1661398.A0A482VKY7"/>
<organism evidence="3 4">
    <name type="scientific">Asbolus verrucosus</name>
    <name type="common">Desert ironclad beetle</name>
    <dbReference type="NCBI Taxonomy" id="1661398"/>
    <lineage>
        <taxon>Eukaryota</taxon>
        <taxon>Metazoa</taxon>
        <taxon>Ecdysozoa</taxon>
        <taxon>Arthropoda</taxon>
        <taxon>Hexapoda</taxon>
        <taxon>Insecta</taxon>
        <taxon>Pterygota</taxon>
        <taxon>Neoptera</taxon>
        <taxon>Endopterygota</taxon>
        <taxon>Coleoptera</taxon>
        <taxon>Polyphaga</taxon>
        <taxon>Cucujiformia</taxon>
        <taxon>Tenebrionidae</taxon>
        <taxon>Pimeliinae</taxon>
        <taxon>Asbolus</taxon>
    </lineage>
</organism>
<sequence>MSKKSTLIVALWCVFALGLTQEETRDTKQHPELPKLVRMWAQKLGGELWHFGELVTRRTMVIESFKRTTVVKEDGEALLKEIHEKVSTMMEEKVKAVQRIMETAEQVAKEQKEEDIDFNFQFVNAKNLTNSAPNATMSDQEVHEEAPQELRFDDSFVSTDSRYEERYQAMVQPEEDMEGYQQDQEQPEEDSKGFDEADGEIE</sequence>
<keyword evidence="2" id="KW-0732">Signal</keyword>
<protein>
    <submittedName>
        <fullName evidence="3">Uncharacterized protein</fullName>
    </submittedName>
</protein>
<evidence type="ECO:0000313" key="4">
    <source>
        <dbReference type="Proteomes" id="UP000292052"/>
    </source>
</evidence>
<reference evidence="3 4" key="1">
    <citation type="submission" date="2017-03" db="EMBL/GenBank/DDBJ databases">
        <title>Genome of the blue death feigning beetle - Asbolus verrucosus.</title>
        <authorList>
            <person name="Rider S.D."/>
        </authorList>
    </citation>
    <scope>NUCLEOTIDE SEQUENCE [LARGE SCALE GENOMIC DNA]</scope>
    <source>
        <strain evidence="3">Butters</strain>
        <tissue evidence="3">Head and leg muscle</tissue>
    </source>
</reference>
<dbReference type="OrthoDB" id="8026289at2759"/>
<feature type="region of interest" description="Disordered" evidence="1">
    <location>
        <begin position="131"/>
        <end position="202"/>
    </location>
</feature>
<feature type="chain" id="PRO_5019731973" evidence="2">
    <location>
        <begin position="23"/>
        <end position="202"/>
    </location>
</feature>
<feature type="non-terminal residue" evidence="3">
    <location>
        <position position="202"/>
    </location>
</feature>